<dbReference type="EMBL" id="BLJN01000002">
    <property type="protein sequence ID" value="GFE79755.1"/>
    <property type="molecule type" value="Genomic_DNA"/>
</dbReference>
<organism evidence="1 2">
    <name type="scientific">Steroidobacter agaridevorans</name>
    <dbReference type="NCBI Taxonomy" id="2695856"/>
    <lineage>
        <taxon>Bacteria</taxon>
        <taxon>Pseudomonadati</taxon>
        <taxon>Pseudomonadota</taxon>
        <taxon>Gammaproteobacteria</taxon>
        <taxon>Steroidobacterales</taxon>
        <taxon>Steroidobacteraceae</taxon>
        <taxon>Steroidobacter</taxon>
    </lineage>
</organism>
<dbReference type="InterPro" id="IPR044855">
    <property type="entry name" value="CoA-Trfase_III_dom3_sf"/>
</dbReference>
<dbReference type="RefSeq" id="WP_161811515.1">
    <property type="nucleotide sequence ID" value="NZ_BLJN01000002.1"/>
</dbReference>
<dbReference type="PANTHER" id="PTHR48228">
    <property type="entry name" value="SUCCINYL-COA--D-CITRAMALATE COA-TRANSFERASE"/>
    <property type="match status" value="1"/>
</dbReference>
<dbReference type="GO" id="GO:0003824">
    <property type="term" value="F:catalytic activity"/>
    <property type="evidence" value="ECO:0007669"/>
    <property type="project" value="InterPro"/>
</dbReference>
<dbReference type="InterPro" id="IPR023606">
    <property type="entry name" value="CoA-Trfase_III_dom_1_sf"/>
</dbReference>
<dbReference type="AlphaFoldDB" id="A0A829Y9N5"/>
<keyword evidence="2" id="KW-1185">Reference proteome</keyword>
<sequence length="385" mass="41362">MSPTEPTNSSDPTKRTANGPLQGVRVLEFAGLGPAPFCGMLLSDLGAQVIRVSRPNAPAQPFDAILDRGRITLTVDLKQSVGVEACRALARSADVLIEGFRPGVLEKLGLGPDALLKDNPKLVYGRMTGWGQYGPNSHTAGHDINYIALSGALHSIGDAAKPTPPLNLVGDFGGGALYLAMGVLAALLNARSTGVGQVVDCAMTDGAASLMSMMFAMRAGGDWREQRHANLLDGGAPFYDTYRCADDKWICVGALEIQFFTVLLDKLGIPVSDYPNHWDPACWPGMRARFEKIFQSQPQAHWCELLVNSDACFAPVLPMSEAINHPHNVARGTFTTHSGIVQPAPAPRFSRTPTTIQDGARVDANTLRAWRVPDTLIDQLLPARE</sequence>
<dbReference type="Gene3D" id="3.40.50.10540">
    <property type="entry name" value="Crotonobetainyl-coa:carnitine coa-transferase, domain 1"/>
    <property type="match status" value="1"/>
</dbReference>
<dbReference type="Pfam" id="PF02515">
    <property type="entry name" value="CoA_transf_3"/>
    <property type="match status" value="1"/>
</dbReference>
<gene>
    <name evidence="1" type="ORF">GCM10011487_17550</name>
</gene>
<proteinExistence type="predicted"/>
<protein>
    <submittedName>
        <fullName evidence="1">Alpha-methylacyl-CoA racemase</fullName>
    </submittedName>
</protein>
<dbReference type="SUPFAM" id="SSF89796">
    <property type="entry name" value="CoA-transferase family III (CaiB/BaiF)"/>
    <property type="match status" value="1"/>
</dbReference>
<dbReference type="PANTHER" id="PTHR48228:SF5">
    <property type="entry name" value="ALPHA-METHYLACYL-COA RACEMASE"/>
    <property type="match status" value="1"/>
</dbReference>
<evidence type="ECO:0000313" key="2">
    <source>
        <dbReference type="Proteomes" id="UP000445000"/>
    </source>
</evidence>
<evidence type="ECO:0000313" key="1">
    <source>
        <dbReference type="EMBL" id="GFE79755.1"/>
    </source>
</evidence>
<dbReference type="Gene3D" id="3.30.1540.10">
    <property type="entry name" value="formyl-coa transferase, domain 3"/>
    <property type="match status" value="1"/>
</dbReference>
<reference evidence="2" key="1">
    <citation type="submission" date="2020-01" db="EMBL/GenBank/DDBJ databases">
        <title>'Steroidobacter agaridevorans' sp. nov., agar-degrading bacteria isolated from rhizosphere soils.</title>
        <authorList>
            <person name="Ikenaga M."/>
            <person name="Kataoka M."/>
            <person name="Murouchi A."/>
            <person name="Katsuragi S."/>
            <person name="Sakai M."/>
        </authorList>
    </citation>
    <scope>NUCLEOTIDE SEQUENCE [LARGE SCALE GENOMIC DNA]</scope>
    <source>
        <strain evidence="2">YU21-B</strain>
    </source>
</reference>
<dbReference type="Gene3D" id="3.30.60.110">
    <property type="match status" value="1"/>
</dbReference>
<dbReference type="InterPro" id="IPR050509">
    <property type="entry name" value="CoA-transferase_III"/>
</dbReference>
<dbReference type="InterPro" id="IPR003673">
    <property type="entry name" value="CoA-Trfase_fam_III"/>
</dbReference>
<dbReference type="Proteomes" id="UP000445000">
    <property type="component" value="Unassembled WGS sequence"/>
</dbReference>
<name>A0A829Y9N5_9GAMM</name>
<comment type="caution">
    <text evidence="1">The sequence shown here is derived from an EMBL/GenBank/DDBJ whole genome shotgun (WGS) entry which is preliminary data.</text>
</comment>
<accession>A0A829Y9N5</accession>